<dbReference type="Pfam" id="PF05020">
    <property type="entry name" value="zf-NPL4"/>
    <property type="match status" value="1"/>
</dbReference>
<feature type="compositionally biased region" description="Acidic residues" evidence="11">
    <location>
        <begin position="55"/>
        <end position="68"/>
    </location>
</feature>
<feature type="domain" description="Post-SET" evidence="15">
    <location>
        <begin position="1607"/>
        <end position="1623"/>
    </location>
</feature>
<feature type="compositionally biased region" description="Low complexity" evidence="11">
    <location>
        <begin position="161"/>
        <end position="178"/>
    </location>
</feature>
<comment type="similarity">
    <text evidence="4">Belongs to the NPL4 family.</text>
</comment>
<evidence type="ECO:0000259" key="12">
    <source>
        <dbReference type="PROSITE" id="PS50249"/>
    </source>
</evidence>
<feature type="compositionally biased region" description="Basic and acidic residues" evidence="11">
    <location>
        <begin position="271"/>
        <end position="295"/>
    </location>
</feature>
<feature type="compositionally biased region" description="Low complexity" evidence="11">
    <location>
        <begin position="2454"/>
        <end position="2473"/>
    </location>
</feature>
<dbReference type="SMART" id="SM00508">
    <property type="entry name" value="PostSET"/>
    <property type="match status" value="1"/>
</dbReference>
<dbReference type="SUPFAM" id="SSF82199">
    <property type="entry name" value="SET domain"/>
    <property type="match status" value="1"/>
</dbReference>
<dbReference type="InterPro" id="IPR046341">
    <property type="entry name" value="SET_dom_sf"/>
</dbReference>
<feature type="region of interest" description="Disordered" evidence="11">
    <location>
        <begin position="2424"/>
        <end position="2506"/>
    </location>
</feature>
<feature type="region of interest" description="Disordered" evidence="11">
    <location>
        <begin position="616"/>
        <end position="653"/>
    </location>
</feature>
<feature type="domain" description="MPN" evidence="12">
    <location>
        <begin position="1868"/>
        <end position="2008"/>
    </location>
</feature>
<dbReference type="PROSITE" id="PS50868">
    <property type="entry name" value="POST_SET"/>
    <property type="match status" value="1"/>
</dbReference>
<dbReference type="Pfam" id="PF05021">
    <property type="entry name" value="NPL4"/>
    <property type="match status" value="1"/>
</dbReference>
<evidence type="ECO:0000259" key="14">
    <source>
        <dbReference type="PROSITE" id="PS50867"/>
    </source>
</evidence>
<dbReference type="CDD" id="cd08061">
    <property type="entry name" value="MPN_NPL4"/>
    <property type="match status" value="1"/>
</dbReference>
<evidence type="ECO:0000256" key="2">
    <source>
        <dbReference type="ARBA" id="ARBA00004335"/>
    </source>
</evidence>
<dbReference type="GO" id="GO:0043130">
    <property type="term" value="F:ubiquitin binding"/>
    <property type="evidence" value="ECO:0007669"/>
    <property type="project" value="TreeGrafter"/>
</dbReference>
<dbReference type="GO" id="GO:0005694">
    <property type="term" value="C:chromosome"/>
    <property type="evidence" value="ECO:0007669"/>
    <property type="project" value="UniProtKB-SubCell"/>
</dbReference>
<keyword evidence="17" id="KW-1185">Reference proteome</keyword>
<feature type="compositionally biased region" description="Polar residues" evidence="11">
    <location>
        <begin position="848"/>
        <end position="861"/>
    </location>
</feature>
<feature type="region of interest" description="Disordered" evidence="11">
    <location>
        <begin position="1117"/>
        <end position="1245"/>
    </location>
</feature>
<protein>
    <recommendedName>
        <fullName evidence="5">Nuclear protein localization protein 4</fullName>
    </recommendedName>
</protein>
<reference evidence="16 17" key="1">
    <citation type="submission" date="2019-02" db="EMBL/GenBank/DDBJ databases">
        <title>Genome sequencing of the rare red list fungi Phellinidium pouzarii.</title>
        <authorList>
            <person name="Buettner E."/>
            <person name="Kellner H."/>
        </authorList>
    </citation>
    <scope>NUCLEOTIDE SEQUENCE [LARGE SCALE GENOMIC DNA]</scope>
    <source>
        <strain evidence="16 17">DSM 108285</strain>
    </source>
</reference>
<dbReference type="PROSITE" id="PS50280">
    <property type="entry name" value="SET"/>
    <property type="match status" value="1"/>
</dbReference>
<dbReference type="InterPro" id="IPR007717">
    <property type="entry name" value="NPL4_C"/>
</dbReference>
<feature type="compositionally biased region" description="Low complexity" evidence="11">
    <location>
        <begin position="827"/>
        <end position="847"/>
    </location>
</feature>
<dbReference type="SMART" id="SM00468">
    <property type="entry name" value="PreSET"/>
    <property type="match status" value="1"/>
</dbReference>
<proteinExistence type="inferred from homology"/>
<feature type="compositionally biased region" description="Polar residues" evidence="11">
    <location>
        <begin position="687"/>
        <end position="711"/>
    </location>
</feature>
<feature type="compositionally biased region" description="Low complexity" evidence="11">
    <location>
        <begin position="2639"/>
        <end position="2648"/>
    </location>
</feature>
<dbReference type="InterPro" id="IPR037518">
    <property type="entry name" value="MPN"/>
</dbReference>
<evidence type="ECO:0000256" key="6">
    <source>
        <dbReference type="ARBA" id="ARBA00022454"/>
    </source>
</evidence>
<evidence type="ECO:0000256" key="3">
    <source>
        <dbReference type="ARBA" id="ARBA00004556"/>
    </source>
</evidence>
<evidence type="ECO:0000256" key="7">
    <source>
        <dbReference type="ARBA" id="ARBA00022603"/>
    </source>
</evidence>
<evidence type="ECO:0000256" key="9">
    <source>
        <dbReference type="ARBA" id="ARBA00022691"/>
    </source>
</evidence>
<dbReference type="PROSITE" id="PS50249">
    <property type="entry name" value="MPN"/>
    <property type="match status" value="1"/>
</dbReference>
<dbReference type="InterPro" id="IPR007728">
    <property type="entry name" value="Pre-SET_dom"/>
</dbReference>
<feature type="compositionally biased region" description="Polar residues" evidence="11">
    <location>
        <begin position="2492"/>
        <end position="2503"/>
    </location>
</feature>
<feature type="compositionally biased region" description="Polar residues" evidence="11">
    <location>
        <begin position="299"/>
        <end position="323"/>
    </location>
</feature>
<dbReference type="GO" id="GO:0042054">
    <property type="term" value="F:histone methyltransferase activity"/>
    <property type="evidence" value="ECO:0007669"/>
    <property type="project" value="InterPro"/>
</dbReference>
<dbReference type="PANTHER" id="PTHR12710">
    <property type="entry name" value="NUCLEAR PROTEIN LOCALIZATION 4"/>
    <property type="match status" value="1"/>
</dbReference>
<dbReference type="InterPro" id="IPR007716">
    <property type="entry name" value="NPL4_Zn-bd_put"/>
</dbReference>
<evidence type="ECO:0000256" key="10">
    <source>
        <dbReference type="ARBA" id="ARBA00024703"/>
    </source>
</evidence>
<dbReference type="SMART" id="SM00317">
    <property type="entry name" value="SET"/>
    <property type="match status" value="1"/>
</dbReference>
<keyword evidence="8" id="KW-0808">Transferase</keyword>
<comment type="subcellular location">
    <subcellularLocation>
        <location evidence="1">Chromosome</location>
    </subcellularLocation>
    <subcellularLocation>
        <location evidence="3">Cytoplasm</location>
        <location evidence="3">Perinuclear region</location>
    </subcellularLocation>
    <subcellularLocation>
        <location evidence="2">Nucleus membrane</location>
        <topology evidence="2">Peripheral membrane protein</topology>
        <orientation evidence="2">Cytoplasmic side</orientation>
    </subcellularLocation>
</comment>
<dbReference type="PROSITE" id="PS50867">
    <property type="entry name" value="PRE_SET"/>
    <property type="match status" value="1"/>
</dbReference>
<comment type="function">
    <text evidence="10">Involved in the import of nuclear-targeted proteins into the nucleus and the export of poly(A) RNA out of the nucleus. Has a role in the endoplasmic reticulum-associated degradation (ERAD) pathway.</text>
</comment>
<dbReference type="InterPro" id="IPR016563">
    <property type="entry name" value="Npl4"/>
</dbReference>
<feature type="region of interest" description="Disordered" evidence="11">
    <location>
        <begin position="146"/>
        <end position="182"/>
    </location>
</feature>
<comment type="caution">
    <text evidence="16">The sequence shown here is derived from an EMBL/GenBank/DDBJ whole genome shotgun (WGS) entry which is preliminary data.</text>
</comment>
<sequence length="2777" mass="302309">MGIHSTNVVDESSDIRLECPFLSFFVWYRMVDRAFGSQRAARSPLPSWEILKESEGDEETSSGDEGNTDEIVPSPSPGASRLFGDADRVGRPVNTQNRTTQQTSREARPSSNKPSGKGGSTQKSTKTERTVPGMQSIWMAMPLPTQSASQVITESSNSTQPSPSAANLTASALSSTRSSHPDVTAAPFIHASVARKTPGIHRPKATSAAKLIVTPSASSSMISSSTRTTVQPHSRNTIDDPALAFSPTRAEQSKAASSAVSSVIRPSPNPEVKKSSTPELVGDREAADKIRKEFAKVGPSTQPAKRNISSRMPPSTQPASASLSERPKAATGIPATQPNPTKKRRETIATIEISSDEDGRTIIKRCGGRDDPLVIPDSSDESINNSPPAIRRKPRELAPQRKFRRKILPANLKPLDSLKPYASNRPHVIDLVDPDDAKVGSVKEVRPSDSNLSGSQLSRPISTLQGERSLLSGPSSTFIMPMNIVLNENGGNLGHDHDVDSVADIRNGVSDVHISGTRIASSLAPAEPKFSASSLVPSDKELGQDDTVTLLARASKENPSLSDSIQQFQKNGQEEPLLLLAQATQIRRSPVVDVQTEEALLSDDTNEVDILLGANTESAQKADDSGVVETRKTPQAGDHAIFEDPKTPRKPQTLTQQLQQLDLSIVANARGSNTEKSSEQEQDRGRFSTSERTNAIITSSATPTTVQSPSFGKSAGPSRNIESKTTPVTVSNKNTESVLSMMQTSPQPNLPTTSNAILNRRSTSPWSAQVTEPERNMFGFYQSTKGRSQFSQESSVGNKAPISRANVNPKLAMPTPLRAVENNTAKRSISSSRLSRLNLSRASPSSSQTDITASTSDQSSLAVEHKVAKHTSAPQPSHINITQQSTSGEHIKSSVTVMEPGLRNRTLSPTSLTKRRIPDPLPPRMLRPGKQLWKEFRKEEAANAEALTASSSALPPAESRLTFKSEPHMPAVTSGSEPVRITTPGIDPTIEDSDGEIEAREATRKILKLNPNIFGSSAFSPTKAEVVGSPKLASGASPKSAKFNSKSFLDRLLGMHAVSSKLNNKGSSQKRDVVLAGENSASGKKPWLPPDMTILEKDTGKEITIEGLQDILEASETGTTASMEKPNVLRPSPASAAISRLPLVAERHGSRKRSRSQSPKPSKESDEQNHNKEVRSLPKRPRISNEDIVDSANDDTILQRVPERDHTLSTTWRRSRSRSSVSSIDPTDLLDAQTDDGPDSLLEQPRSPVSEITVAVDEIAIVSKPDSYTPPADVERYFLERKYGPVYKRAVDIPKELVNEVNDMPTWSRNPDVLRQVFESVIMTNTTHDEPEAPYIRVINNIDDDPTPPFEFYYTNYLWHGEGVPPPDYDNLQGCTCIGKCNPRSKTCACVKRQKAAITATGHTWDGFVYDKDGHLREHGFPIFECNDACGCTDDCTNRVVQLGRKCLVDIVKTEKKGWGVFAGKKISKGTFIGIYSGELLIEEEAEMRGKVYNKLGRTYLFDIDFYHIPRAEGEESAKYCVDAFHAGNFTRYLNHSCDPNCRINACHINDADVEKALLAMFAERDIDAGEELCFSYLGAGNDEDPIETKAVAGSPGKKAAKSKEKVYQQCYCGAKNCSGKLFTLRYMSQLIRVRCKAGTLRYELQPSSDISELVQKIVESVGADPSTITVSNQPRGEERKVAELRGRSLGALGLKHGDLLFVSYENEVPLPQQVTPVSNGESATSMLYPPPDVAHRPWELVKEDPVDDYWRKQDGKIPRSRDTRFCKHGANAMCDYCMPLEPYDAAYHTEQAIKHLSYHAYLHKLQPSKPASSSSTAALPPLESLSYKVKDPCPNGRHPLWPAGICSSCQPSAITLQPQPFRMVDHLELATHTIVDRFLDVWRRTGTQRFGWLIGRYEPYDKVPMGIKAVVEAIHEPPQEGELDGLTLGLPWEDEGKIRKLAAQAATPLTIVGYIFTDLDPSEEDRTKNVYKRHPGSFFLSSLEAIFAATLQLQNPTASRSSTTGKFSSRLVTAIATATEEGGIDISAYQVSEQACAMVDADMIEASVDPGIVRVKEEDRSENAARYVPDVFFRYKNEYGIDVQKSAKPCFPVEYLLVNVTHGFPQNPSPLILSQNFPIENRPGLENQDIQRILIEMSKLKAPKVTSDISFARKEPALFRQIVEYLSDWHLVVFLQTTGLFTEDGLKLLMRAVSSTNPGDPQNFYELFKTGSWETLMTFTRENAPSEQPSTHPVVDTEMDELPQEIRDQIAAMGGQVDTAETSSGARVCPHCTFENNHGGSDCEHEVQQPLSLLEGSKRRFLKMPSMTNFSEKCSSFGVWFAQSCVHMTNSNGTFSARSSRRLARALAADEASIALRVLGGSIISLGAELAYLALMRPIDMLATVSEAADIDIAFGPEEHIAPSVAQELSYWEKVVFSFDMDRDPGGSSSSGMDAHERSSSKDKRRQEGGLVPSSSDTASSGSGPSQASPLQRLDYNNQTGAQFHPHMPGGTNQPPNPQLTQFGGLDPYTLAHLAALSALTVPQNSANSQPNVADPLAIIRHMQGLLYPYGNTGIPVPLLGMPQGYPPAPLTNSAQVPTNNSAGRTTPANTVGQHWPPQLPGTNHPSLPPIDPSLAGQLPHLSSLMFPGMFSPPPQAPGAGPSSVSSITTSRQGSSDTSPSPTSPMSPGASRGQQATGMDEVAVTEDKRRRNTLASELEARADDLEREAAELRRENGWLKEMLIMKGRSLREPDSAARADGGEEGEESPGDSEGEEDLPDASSVNSAKGKGKGKAT</sequence>
<dbReference type="GO" id="GO:0048471">
    <property type="term" value="C:perinuclear region of cytoplasm"/>
    <property type="evidence" value="ECO:0007669"/>
    <property type="project" value="UniProtKB-SubCell"/>
</dbReference>
<evidence type="ECO:0000256" key="5">
    <source>
        <dbReference type="ARBA" id="ARBA00019709"/>
    </source>
</evidence>
<dbReference type="Gene3D" id="3.10.20.90">
    <property type="entry name" value="Phosphatidylinositol 3-kinase Catalytic Subunit, Chain A, domain 1"/>
    <property type="match status" value="1"/>
</dbReference>
<gene>
    <name evidence="16" type="ORF">EW145_g5290</name>
</gene>
<accession>A0A4S4L0H0</accession>
<dbReference type="GO" id="GO:0008270">
    <property type="term" value="F:zinc ion binding"/>
    <property type="evidence" value="ECO:0007669"/>
    <property type="project" value="InterPro"/>
</dbReference>
<keyword evidence="7" id="KW-0489">Methyltransferase</keyword>
<feature type="compositionally biased region" description="Basic and acidic residues" evidence="11">
    <location>
        <begin position="1161"/>
        <end position="1176"/>
    </location>
</feature>
<feature type="region of interest" description="Disordered" evidence="11">
    <location>
        <begin position="820"/>
        <end position="889"/>
    </location>
</feature>
<evidence type="ECO:0000259" key="15">
    <source>
        <dbReference type="PROSITE" id="PS50868"/>
    </source>
</evidence>
<dbReference type="Pfam" id="PF11543">
    <property type="entry name" value="UN_NPL4"/>
    <property type="match status" value="1"/>
</dbReference>
<dbReference type="SUPFAM" id="SSF54236">
    <property type="entry name" value="Ubiquitin-like"/>
    <property type="match status" value="1"/>
</dbReference>
<dbReference type="Proteomes" id="UP000308199">
    <property type="component" value="Unassembled WGS sequence"/>
</dbReference>
<evidence type="ECO:0000313" key="16">
    <source>
        <dbReference type="EMBL" id="THH04749.1"/>
    </source>
</evidence>
<dbReference type="GO" id="GO:0031965">
    <property type="term" value="C:nuclear membrane"/>
    <property type="evidence" value="ECO:0007669"/>
    <property type="project" value="UniProtKB-SubCell"/>
</dbReference>
<feature type="compositionally biased region" description="Polar residues" evidence="11">
    <location>
        <begin position="872"/>
        <end position="889"/>
    </location>
</feature>
<evidence type="ECO:0000259" key="13">
    <source>
        <dbReference type="PROSITE" id="PS50280"/>
    </source>
</evidence>
<dbReference type="GO" id="GO:0031625">
    <property type="term" value="F:ubiquitin protein ligase binding"/>
    <property type="evidence" value="ECO:0007669"/>
    <property type="project" value="TreeGrafter"/>
</dbReference>
<feature type="region of interest" description="Disordered" evidence="11">
    <location>
        <begin position="2571"/>
        <end position="2696"/>
    </location>
</feature>
<feature type="region of interest" description="Disordered" evidence="11">
    <location>
        <begin position="370"/>
        <end position="391"/>
    </location>
</feature>
<keyword evidence="9" id="KW-0949">S-adenosyl-L-methionine</keyword>
<feature type="domain" description="Pre-SET" evidence="14">
    <location>
        <begin position="1373"/>
        <end position="1444"/>
    </location>
</feature>
<feature type="compositionally biased region" description="Low complexity" evidence="11">
    <location>
        <begin position="253"/>
        <end position="263"/>
    </location>
</feature>
<feature type="compositionally biased region" description="Basic and acidic residues" evidence="11">
    <location>
        <begin position="2730"/>
        <end position="2742"/>
    </location>
</feature>
<evidence type="ECO:0000256" key="4">
    <source>
        <dbReference type="ARBA" id="ARBA00011025"/>
    </source>
</evidence>
<organism evidence="16 17">
    <name type="scientific">Phellinidium pouzarii</name>
    <dbReference type="NCBI Taxonomy" id="167371"/>
    <lineage>
        <taxon>Eukaryota</taxon>
        <taxon>Fungi</taxon>
        <taxon>Dikarya</taxon>
        <taxon>Basidiomycota</taxon>
        <taxon>Agaricomycotina</taxon>
        <taxon>Agaricomycetes</taxon>
        <taxon>Hymenochaetales</taxon>
        <taxon>Hymenochaetaceae</taxon>
        <taxon>Phellinidium</taxon>
    </lineage>
</organism>
<feature type="domain" description="SET" evidence="13">
    <location>
        <begin position="1447"/>
        <end position="1578"/>
    </location>
</feature>
<dbReference type="PANTHER" id="PTHR12710:SF0">
    <property type="entry name" value="NUCLEAR PROTEIN LOCALIZATION PROTEIN 4 HOMOLOG"/>
    <property type="match status" value="1"/>
</dbReference>
<feature type="region of interest" description="Disordered" evidence="11">
    <location>
        <begin position="2725"/>
        <end position="2777"/>
    </location>
</feature>
<feature type="compositionally biased region" description="Basic and acidic residues" evidence="11">
    <location>
        <begin position="676"/>
        <end position="686"/>
    </location>
</feature>
<evidence type="ECO:0000256" key="1">
    <source>
        <dbReference type="ARBA" id="ARBA00004286"/>
    </source>
</evidence>
<dbReference type="Pfam" id="PF00856">
    <property type="entry name" value="SET"/>
    <property type="match status" value="1"/>
</dbReference>
<feature type="region of interest" description="Disordered" evidence="11">
    <location>
        <begin position="967"/>
        <end position="992"/>
    </location>
</feature>
<feature type="compositionally biased region" description="Low complexity" evidence="11">
    <location>
        <begin position="215"/>
        <end position="229"/>
    </location>
</feature>
<keyword evidence="6" id="KW-0158">Chromosome</keyword>
<dbReference type="Pfam" id="PF05033">
    <property type="entry name" value="Pre-SET"/>
    <property type="match status" value="1"/>
</dbReference>
<feature type="compositionally biased region" description="Polar residues" evidence="11">
    <location>
        <begin position="146"/>
        <end position="160"/>
    </location>
</feature>
<feature type="region of interest" description="Disordered" evidence="11">
    <location>
        <begin position="48"/>
        <end position="129"/>
    </location>
</feature>
<feature type="compositionally biased region" description="Low complexity" evidence="11">
    <location>
        <begin position="2656"/>
        <end position="2669"/>
    </location>
</feature>
<evidence type="ECO:0000256" key="8">
    <source>
        <dbReference type="ARBA" id="ARBA00022679"/>
    </source>
</evidence>
<feature type="compositionally biased region" description="Low complexity" evidence="11">
    <location>
        <begin position="94"/>
        <end position="115"/>
    </location>
</feature>
<dbReference type="InterPro" id="IPR024682">
    <property type="entry name" value="Npl4_Ub-like_dom"/>
</dbReference>
<evidence type="ECO:0000313" key="17">
    <source>
        <dbReference type="Proteomes" id="UP000308199"/>
    </source>
</evidence>
<feature type="region of interest" description="Disordered" evidence="11">
    <location>
        <begin position="669"/>
        <end position="729"/>
    </location>
</feature>
<dbReference type="OrthoDB" id="10251089at2759"/>
<dbReference type="Gene3D" id="2.170.270.10">
    <property type="entry name" value="SET domain"/>
    <property type="match status" value="1"/>
</dbReference>
<feature type="compositionally biased region" description="Basic and acidic residues" evidence="11">
    <location>
        <begin position="2435"/>
        <end position="2449"/>
    </location>
</feature>
<dbReference type="EMBL" id="SGPK01000315">
    <property type="protein sequence ID" value="THH04749.1"/>
    <property type="molecule type" value="Genomic_DNA"/>
</dbReference>
<evidence type="ECO:0000256" key="11">
    <source>
        <dbReference type="SAM" id="MobiDB-lite"/>
    </source>
</evidence>
<dbReference type="InterPro" id="IPR003616">
    <property type="entry name" value="Post-SET_dom"/>
</dbReference>
<feature type="region of interest" description="Disordered" evidence="11">
    <location>
        <begin position="215"/>
        <end position="347"/>
    </location>
</feature>
<feature type="compositionally biased region" description="Polar residues" evidence="11">
    <location>
        <begin position="2572"/>
        <end position="2594"/>
    </location>
</feature>
<feature type="compositionally biased region" description="Basic and acidic residues" evidence="11">
    <location>
        <begin position="620"/>
        <end position="632"/>
    </location>
</feature>
<dbReference type="InterPro" id="IPR001214">
    <property type="entry name" value="SET_dom"/>
</dbReference>
<name>A0A4S4L0H0_9AGAM</name>
<dbReference type="GO" id="GO:0006511">
    <property type="term" value="P:ubiquitin-dependent protein catabolic process"/>
    <property type="evidence" value="ECO:0007669"/>
    <property type="project" value="InterPro"/>
</dbReference>
<dbReference type="InterPro" id="IPR029071">
    <property type="entry name" value="Ubiquitin-like_domsf"/>
</dbReference>
<feature type="compositionally biased region" description="Acidic residues" evidence="11">
    <location>
        <begin position="2743"/>
        <end position="2760"/>
    </location>
</feature>
<dbReference type="GO" id="GO:0032259">
    <property type="term" value="P:methylation"/>
    <property type="evidence" value="ECO:0007669"/>
    <property type="project" value="UniProtKB-KW"/>
</dbReference>